<dbReference type="KEGG" id="vcn:VOLCADRAFT_108094"/>
<dbReference type="RefSeq" id="XP_002958343.1">
    <property type="nucleotide sequence ID" value="XM_002958297.1"/>
</dbReference>
<reference evidence="2 3" key="1">
    <citation type="journal article" date="2010" name="Science">
        <title>Genomic analysis of organismal complexity in the multicellular green alga Volvox carteri.</title>
        <authorList>
            <person name="Prochnik S.E."/>
            <person name="Umen J."/>
            <person name="Nedelcu A.M."/>
            <person name="Hallmann A."/>
            <person name="Miller S.M."/>
            <person name="Nishii I."/>
            <person name="Ferris P."/>
            <person name="Kuo A."/>
            <person name="Mitros T."/>
            <person name="Fritz-Laylin L.K."/>
            <person name="Hellsten U."/>
            <person name="Chapman J."/>
            <person name="Simakov O."/>
            <person name="Rensing S.A."/>
            <person name="Terry A."/>
            <person name="Pangilinan J."/>
            <person name="Kapitonov V."/>
            <person name="Jurka J."/>
            <person name="Salamov A."/>
            <person name="Shapiro H."/>
            <person name="Schmutz J."/>
            <person name="Grimwood J."/>
            <person name="Lindquist E."/>
            <person name="Lucas S."/>
            <person name="Grigoriev I.V."/>
            <person name="Schmitt R."/>
            <person name="Kirk D."/>
            <person name="Rokhsar D.S."/>
        </authorList>
    </citation>
    <scope>NUCLEOTIDE SEQUENCE [LARGE SCALE GENOMIC DNA]</scope>
    <source>
        <strain evidence="3">f. Nagariensis / Eve</strain>
    </source>
</reference>
<dbReference type="InterPro" id="IPR052925">
    <property type="entry name" value="Phage_Integrase-like_Recomb"/>
</dbReference>
<accession>D8UI76</accession>
<dbReference type="PANTHER" id="PTHR34605">
    <property type="entry name" value="PHAGE_INTEGRASE DOMAIN-CONTAINING PROTEIN"/>
    <property type="match status" value="1"/>
</dbReference>
<dbReference type="Proteomes" id="UP000001058">
    <property type="component" value="Unassembled WGS sequence"/>
</dbReference>
<sequence>MLVKHRRARTCCSEQTACTIICTFAEKWLHGRPLQCDALEPDDIVALASLVEGPEARLDYLMMVAAVAIMFAGFFQFDDAVETCMHEDLLLISTSHMEIFIPRSKTDQLMCGHRVVIARSGGPCCPVGLTQHLPELGGYRRRPVSADEDMGPLLRPVQWTQRGEYLSGPLTARQRTMESRQSCARHMAAGAMVQHYTQRDTAAKLEVSRRLGLAVPDTSTPGSAGGRPVENAR</sequence>
<name>D8UI76_VOLCA</name>
<feature type="region of interest" description="Disordered" evidence="1">
    <location>
        <begin position="212"/>
        <end position="233"/>
    </location>
</feature>
<dbReference type="InParanoid" id="D8UI76"/>
<dbReference type="EMBL" id="GL378412">
    <property type="protein sequence ID" value="EFJ40565.1"/>
    <property type="molecule type" value="Genomic_DNA"/>
</dbReference>
<keyword evidence="3" id="KW-1185">Reference proteome</keyword>
<evidence type="ECO:0000256" key="1">
    <source>
        <dbReference type="SAM" id="MobiDB-lite"/>
    </source>
</evidence>
<evidence type="ECO:0000313" key="3">
    <source>
        <dbReference type="Proteomes" id="UP000001058"/>
    </source>
</evidence>
<evidence type="ECO:0000313" key="2">
    <source>
        <dbReference type="EMBL" id="EFJ40565.1"/>
    </source>
</evidence>
<gene>
    <name evidence="2" type="ORF">VOLCADRAFT_108094</name>
</gene>
<protein>
    <submittedName>
        <fullName evidence="2">Uncharacterized protein</fullName>
    </submittedName>
</protein>
<organism evidence="3">
    <name type="scientific">Volvox carteri f. nagariensis</name>
    <dbReference type="NCBI Taxonomy" id="3068"/>
    <lineage>
        <taxon>Eukaryota</taxon>
        <taxon>Viridiplantae</taxon>
        <taxon>Chlorophyta</taxon>
        <taxon>core chlorophytes</taxon>
        <taxon>Chlorophyceae</taxon>
        <taxon>CS clade</taxon>
        <taxon>Chlamydomonadales</taxon>
        <taxon>Volvocaceae</taxon>
        <taxon>Volvox</taxon>
    </lineage>
</organism>
<dbReference type="OrthoDB" id="542329at2759"/>
<proteinExistence type="predicted"/>
<dbReference type="AlphaFoldDB" id="D8UI76"/>
<dbReference type="GeneID" id="9620949"/>
<dbReference type="PANTHER" id="PTHR34605:SF4">
    <property type="entry name" value="DNA ADENINE METHYLTRANSFERASE"/>
    <property type="match status" value="1"/>
</dbReference>